<accession>A0A2W7N4S4</accession>
<reference evidence="1 2" key="1">
    <citation type="submission" date="2018-06" db="EMBL/GenBank/DDBJ databases">
        <title>Genomic Encyclopedia of Archaeal and Bacterial Type Strains, Phase II (KMG-II): from individual species to whole genera.</title>
        <authorList>
            <person name="Goeker M."/>
        </authorList>
    </citation>
    <scope>NUCLEOTIDE SEQUENCE [LARGE SCALE GENOMIC DNA]</scope>
    <source>
        <strain evidence="1 2">DSM 22009</strain>
    </source>
</reference>
<evidence type="ECO:0000313" key="1">
    <source>
        <dbReference type="EMBL" id="PZX11854.1"/>
    </source>
</evidence>
<keyword evidence="2" id="KW-1185">Reference proteome</keyword>
<sequence>MNSDIDPERRAYQVSALIRCMMLAEENETSGLDWKGTTEVLALAAELMGPVIDALDENKRGRTQKVS</sequence>
<proteinExistence type="predicted"/>
<dbReference type="RefSeq" id="WP_111538833.1">
    <property type="nucleotide sequence ID" value="NZ_QKZL01000028.1"/>
</dbReference>
<dbReference type="EMBL" id="QKZL01000028">
    <property type="protein sequence ID" value="PZX11854.1"/>
    <property type="molecule type" value="Genomic_DNA"/>
</dbReference>
<dbReference type="Proteomes" id="UP000248916">
    <property type="component" value="Unassembled WGS sequence"/>
</dbReference>
<comment type="caution">
    <text evidence="1">The sequence shown here is derived from an EMBL/GenBank/DDBJ whole genome shotgun (WGS) entry which is preliminary data.</text>
</comment>
<protein>
    <submittedName>
        <fullName evidence="1">Uncharacterized protein</fullName>
    </submittedName>
</protein>
<dbReference type="AlphaFoldDB" id="A0A2W7N4S4"/>
<evidence type="ECO:0000313" key="2">
    <source>
        <dbReference type="Proteomes" id="UP000248916"/>
    </source>
</evidence>
<organism evidence="1 2">
    <name type="scientific">Palleronia aestuarii</name>
    <dbReference type="NCBI Taxonomy" id="568105"/>
    <lineage>
        <taxon>Bacteria</taxon>
        <taxon>Pseudomonadati</taxon>
        <taxon>Pseudomonadota</taxon>
        <taxon>Alphaproteobacteria</taxon>
        <taxon>Rhodobacterales</taxon>
        <taxon>Roseobacteraceae</taxon>
        <taxon>Palleronia</taxon>
    </lineage>
</organism>
<name>A0A2W7N4S4_9RHOB</name>
<gene>
    <name evidence="1" type="ORF">LX81_03824</name>
</gene>